<accession>A0A1J1IPQ8</accession>
<dbReference type="Proteomes" id="UP000183832">
    <property type="component" value="Unassembled WGS sequence"/>
</dbReference>
<dbReference type="AlphaFoldDB" id="A0A1J1IPQ8"/>
<protein>
    <submittedName>
        <fullName evidence="2">CLUMA_CG014723, isoform A</fullName>
    </submittedName>
</protein>
<dbReference type="EMBL" id="CVRI01000055">
    <property type="protein sequence ID" value="CRL01078.1"/>
    <property type="molecule type" value="Genomic_DNA"/>
</dbReference>
<evidence type="ECO:0000313" key="2">
    <source>
        <dbReference type="EMBL" id="CRL01078.1"/>
    </source>
</evidence>
<evidence type="ECO:0000256" key="1">
    <source>
        <dbReference type="SAM" id="Phobius"/>
    </source>
</evidence>
<keyword evidence="3" id="KW-1185">Reference proteome</keyword>
<reference evidence="2 3" key="1">
    <citation type="submission" date="2015-04" db="EMBL/GenBank/DDBJ databases">
        <authorList>
            <person name="Syromyatnikov M.Y."/>
            <person name="Popov V.N."/>
        </authorList>
    </citation>
    <scope>NUCLEOTIDE SEQUENCE [LARGE SCALE GENOMIC DNA]</scope>
</reference>
<feature type="transmembrane region" description="Helical" evidence="1">
    <location>
        <begin position="70"/>
        <end position="90"/>
    </location>
</feature>
<organism evidence="2 3">
    <name type="scientific">Clunio marinus</name>
    <dbReference type="NCBI Taxonomy" id="568069"/>
    <lineage>
        <taxon>Eukaryota</taxon>
        <taxon>Metazoa</taxon>
        <taxon>Ecdysozoa</taxon>
        <taxon>Arthropoda</taxon>
        <taxon>Hexapoda</taxon>
        <taxon>Insecta</taxon>
        <taxon>Pterygota</taxon>
        <taxon>Neoptera</taxon>
        <taxon>Endopterygota</taxon>
        <taxon>Diptera</taxon>
        <taxon>Nematocera</taxon>
        <taxon>Chironomoidea</taxon>
        <taxon>Chironomidae</taxon>
        <taxon>Clunio</taxon>
    </lineage>
</organism>
<proteinExistence type="predicted"/>
<gene>
    <name evidence="2" type="ORF">CLUMA_CG014723</name>
</gene>
<keyword evidence="1" id="KW-0472">Membrane</keyword>
<keyword evidence="1" id="KW-0812">Transmembrane</keyword>
<name>A0A1J1IPQ8_9DIPT</name>
<sequence>MATQFFPYNILSEHDKETEFKNKNKKIREADILEVVSKGFLTWAANIEKRVDLNRKSPANKEESQENSFLLIHSVFFCFCCVILFPKIVANEKCIKRKKKPRFAAIFCLDFTVG</sequence>
<keyword evidence="1" id="KW-1133">Transmembrane helix</keyword>
<evidence type="ECO:0000313" key="3">
    <source>
        <dbReference type="Proteomes" id="UP000183832"/>
    </source>
</evidence>